<dbReference type="Proteomes" id="UP000053593">
    <property type="component" value="Unassembled WGS sequence"/>
</dbReference>
<dbReference type="EMBL" id="KN834800">
    <property type="protein sequence ID" value="KIK56076.1"/>
    <property type="molecule type" value="Genomic_DNA"/>
</dbReference>
<sequence>MAEGITPRDNSTLTEEDLLRNKPAVHILLKFSFVKKPTLFLSVNIPHELQAELRNVSTLQQSLSRLKVLTFSDGLDGAASLRDQQRGIVELQWSYLTINVLLDYEEANKTLQETGMLNDHLAVNPSRMGAFVYNDVDAQHLFQLSFPIFYICPYRAFDHQVILQIVDLQHPTKQGVQLAPANPL</sequence>
<accession>A0A0D0BMH6</accession>
<gene>
    <name evidence="1" type="ORF">GYMLUDRAFT_263800</name>
</gene>
<reference evidence="1 2" key="1">
    <citation type="submission" date="2014-04" db="EMBL/GenBank/DDBJ databases">
        <title>Evolutionary Origins and Diversification of the Mycorrhizal Mutualists.</title>
        <authorList>
            <consortium name="DOE Joint Genome Institute"/>
            <consortium name="Mycorrhizal Genomics Consortium"/>
            <person name="Kohler A."/>
            <person name="Kuo A."/>
            <person name="Nagy L.G."/>
            <person name="Floudas D."/>
            <person name="Copeland A."/>
            <person name="Barry K.W."/>
            <person name="Cichocki N."/>
            <person name="Veneault-Fourrey C."/>
            <person name="LaButti K."/>
            <person name="Lindquist E.A."/>
            <person name="Lipzen A."/>
            <person name="Lundell T."/>
            <person name="Morin E."/>
            <person name="Murat C."/>
            <person name="Riley R."/>
            <person name="Ohm R."/>
            <person name="Sun H."/>
            <person name="Tunlid A."/>
            <person name="Henrissat B."/>
            <person name="Grigoriev I.V."/>
            <person name="Hibbett D.S."/>
            <person name="Martin F."/>
        </authorList>
    </citation>
    <scope>NUCLEOTIDE SEQUENCE [LARGE SCALE GENOMIC DNA]</scope>
    <source>
        <strain evidence="1 2">FD-317 M1</strain>
    </source>
</reference>
<protein>
    <submittedName>
        <fullName evidence="1">Uncharacterized protein</fullName>
    </submittedName>
</protein>
<dbReference type="HOGENOM" id="CLU_1468317_0_0_1"/>
<dbReference type="OrthoDB" id="2634326at2759"/>
<organism evidence="1 2">
    <name type="scientific">Collybiopsis luxurians FD-317 M1</name>
    <dbReference type="NCBI Taxonomy" id="944289"/>
    <lineage>
        <taxon>Eukaryota</taxon>
        <taxon>Fungi</taxon>
        <taxon>Dikarya</taxon>
        <taxon>Basidiomycota</taxon>
        <taxon>Agaricomycotina</taxon>
        <taxon>Agaricomycetes</taxon>
        <taxon>Agaricomycetidae</taxon>
        <taxon>Agaricales</taxon>
        <taxon>Marasmiineae</taxon>
        <taxon>Omphalotaceae</taxon>
        <taxon>Collybiopsis</taxon>
        <taxon>Collybiopsis luxurians</taxon>
    </lineage>
</organism>
<name>A0A0D0BMH6_9AGAR</name>
<evidence type="ECO:0000313" key="1">
    <source>
        <dbReference type="EMBL" id="KIK56076.1"/>
    </source>
</evidence>
<keyword evidence="2" id="KW-1185">Reference proteome</keyword>
<evidence type="ECO:0000313" key="2">
    <source>
        <dbReference type="Proteomes" id="UP000053593"/>
    </source>
</evidence>
<dbReference type="AlphaFoldDB" id="A0A0D0BMH6"/>
<proteinExistence type="predicted"/>